<sequence>MSDPQALAQDSLIEEDFLYKLKANNMSENTLKNYCTSVDKLKTLDKKPENLTEKDIIRWSANLQEKYAESTQALYKNCVKRYLKWLNGGEYPDCVKDLKVNNKKNLPKEILSHKEIKQMTQAADKQRDRAMIWAAYESGCRPGELVEMKIKHVEFDRYGAKIMVDGKTGERRIRVVESVPDLRTWISMHPNGDDPEAYIWRSRKGGNLQLRGWYRNLQRIVEKTEIKKHVYPHLLRHSRATHLAAKGVNEAQMREIFGWEKDSDMPSVYVHLSGRDTDEAVLNLYGIQVTESDNQLEMSVRKCSFCGHENSPNAKFCEECNGPLDPQAAGQTDERVREQEGHVSELLEFIKENHPKAIVEFYEERERSKELAELGESKAKT</sequence>
<dbReference type="GO" id="GO:0006310">
    <property type="term" value="P:DNA recombination"/>
    <property type="evidence" value="ECO:0007669"/>
    <property type="project" value="UniProtKB-KW"/>
</dbReference>
<keyword evidence="2 4" id="KW-0238">DNA-binding</keyword>
<proteinExistence type="predicted"/>
<evidence type="ECO:0000256" key="1">
    <source>
        <dbReference type="ARBA" id="ARBA00022908"/>
    </source>
</evidence>
<evidence type="ECO:0008006" key="9">
    <source>
        <dbReference type="Google" id="ProtNLM"/>
    </source>
</evidence>
<evidence type="ECO:0000256" key="2">
    <source>
        <dbReference type="ARBA" id="ARBA00023125"/>
    </source>
</evidence>
<dbReference type="PROSITE" id="PS51898">
    <property type="entry name" value="TYR_RECOMBINASE"/>
    <property type="match status" value="1"/>
</dbReference>
<reference evidence="7 8" key="1">
    <citation type="journal article" date="2016" name="Sci. Rep.">
        <title>Metabolic traits of an uncultured archaeal lineage -MSBL1- from brine pools of the Red Sea.</title>
        <authorList>
            <person name="Mwirichia R."/>
            <person name="Alam I."/>
            <person name="Rashid M."/>
            <person name="Vinu M."/>
            <person name="Ba-Alawi W."/>
            <person name="Anthony Kamau A."/>
            <person name="Kamanda Ngugi D."/>
            <person name="Goker M."/>
            <person name="Klenk H.P."/>
            <person name="Bajic V."/>
            <person name="Stingl U."/>
        </authorList>
    </citation>
    <scope>NUCLEOTIDE SEQUENCE [LARGE SCALE GENOMIC DNA]</scope>
    <source>
        <strain evidence="7">SCGC-AAA259E22</strain>
    </source>
</reference>
<dbReference type="InterPro" id="IPR010998">
    <property type="entry name" value="Integrase_recombinase_N"/>
</dbReference>
<dbReference type="Pfam" id="PF13495">
    <property type="entry name" value="Phage_int_SAM_4"/>
    <property type="match status" value="1"/>
</dbReference>
<evidence type="ECO:0000259" key="5">
    <source>
        <dbReference type="PROSITE" id="PS51898"/>
    </source>
</evidence>
<dbReference type="InterPro" id="IPR013762">
    <property type="entry name" value="Integrase-like_cat_sf"/>
</dbReference>
<dbReference type="GO" id="GO:0015074">
    <property type="term" value="P:DNA integration"/>
    <property type="evidence" value="ECO:0007669"/>
    <property type="project" value="UniProtKB-KW"/>
</dbReference>
<evidence type="ECO:0000259" key="6">
    <source>
        <dbReference type="PROSITE" id="PS51900"/>
    </source>
</evidence>
<dbReference type="InterPro" id="IPR044068">
    <property type="entry name" value="CB"/>
</dbReference>
<dbReference type="GO" id="GO:0003677">
    <property type="term" value="F:DNA binding"/>
    <property type="evidence" value="ECO:0007669"/>
    <property type="project" value="UniProtKB-UniRule"/>
</dbReference>
<evidence type="ECO:0000313" key="7">
    <source>
        <dbReference type="EMBL" id="KXA93914.1"/>
    </source>
</evidence>
<name>A0A133UI78_9EURY</name>
<dbReference type="Pfam" id="PF00589">
    <property type="entry name" value="Phage_integrase"/>
    <property type="match status" value="1"/>
</dbReference>
<dbReference type="Proteomes" id="UP000070657">
    <property type="component" value="Unassembled WGS sequence"/>
</dbReference>
<dbReference type="Gene3D" id="1.10.150.130">
    <property type="match status" value="1"/>
</dbReference>
<keyword evidence="8" id="KW-1185">Reference proteome</keyword>
<dbReference type="AlphaFoldDB" id="A0A133UI78"/>
<dbReference type="InterPro" id="IPR050090">
    <property type="entry name" value="Tyrosine_recombinase_XerCD"/>
</dbReference>
<comment type="caution">
    <text evidence="7">The sequence shown here is derived from an EMBL/GenBank/DDBJ whole genome shotgun (WGS) entry which is preliminary data.</text>
</comment>
<dbReference type="EMBL" id="LHXP01000003">
    <property type="protein sequence ID" value="KXA93914.1"/>
    <property type="molecule type" value="Genomic_DNA"/>
</dbReference>
<evidence type="ECO:0000313" key="8">
    <source>
        <dbReference type="Proteomes" id="UP000070657"/>
    </source>
</evidence>
<organism evidence="7 8">
    <name type="scientific">candidate division MSBL1 archaeon SCGC-AAA259E22</name>
    <dbReference type="NCBI Taxonomy" id="1698265"/>
    <lineage>
        <taxon>Archaea</taxon>
        <taxon>Methanobacteriati</taxon>
        <taxon>Methanobacteriota</taxon>
        <taxon>candidate division MSBL1</taxon>
    </lineage>
</organism>
<dbReference type="PROSITE" id="PS51900">
    <property type="entry name" value="CB"/>
    <property type="match status" value="1"/>
</dbReference>
<dbReference type="PANTHER" id="PTHR30349:SF87">
    <property type="entry name" value="TRANSPOSASE A"/>
    <property type="match status" value="1"/>
</dbReference>
<dbReference type="InterPro" id="IPR011010">
    <property type="entry name" value="DNA_brk_join_enz"/>
</dbReference>
<accession>A0A133UI78</accession>
<dbReference type="Gene3D" id="1.10.443.10">
    <property type="entry name" value="Intergrase catalytic core"/>
    <property type="match status" value="1"/>
</dbReference>
<keyword evidence="3" id="KW-0233">DNA recombination</keyword>
<evidence type="ECO:0000256" key="3">
    <source>
        <dbReference type="ARBA" id="ARBA00023172"/>
    </source>
</evidence>
<dbReference type="PANTHER" id="PTHR30349">
    <property type="entry name" value="PHAGE INTEGRASE-RELATED"/>
    <property type="match status" value="1"/>
</dbReference>
<protein>
    <recommendedName>
        <fullName evidence="9">Tyr recombinase domain-containing protein</fullName>
    </recommendedName>
</protein>
<keyword evidence="1" id="KW-0229">DNA integration</keyword>
<dbReference type="InterPro" id="IPR004107">
    <property type="entry name" value="Integrase_SAM-like_N"/>
</dbReference>
<evidence type="ECO:0000256" key="4">
    <source>
        <dbReference type="PROSITE-ProRule" id="PRU01248"/>
    </source>
</evidence>
<gene>
    <name evidence="7" type="ORF">AKJ66_00455</name>
</gene>
<feature type="domain" description="Core-binding (CB)" evidence="6">
    <location>
        <begin position="8"/>
        <end position="87"/>
    </location>
</feature>
<feature type="domain" description="Tyr recombinase" evidence="5">
    <location>
        <begin position="106"/>
        <end position="282"/>
    </location>
</feature>
<dbReference type="InterPro" id="IPR002104">
    <property type="entry name" value="Integrase_catalytic"/>
</dbReference>
<dbReference type="SUPFAM" id="SSF56349">
    <property type="entry name" value="DNA breaking-rejoining enzymes"/>
    <property type="match status" value="1"/>
</dbReference>
<dbReference type="CDD" id="cd00397">
    <property type="entry name" value="DNA_BRE_C"/>
    <property type="match status" value="1"/>
</dbReference>